<evidence type="ECO:0000313" key="7">
    <source>
        <dbReference type="Proteomes" id="UP001153076"/>
    </source>
</evidence>
<dbReference type="GO" id="GO:0005524">
    <property type="term" value="F:ATP binding"/>
    <property type="evidence" value="ECO:0007669"/>
    <property type="project" value="UniProtKB-KW"/>
</dbReference>
<evidence type="ECO:0000313" key="6">
    <source>
        <dbReference type="EMBL" id="KAJ8439071.1"/>
    </source>
</evidence>
<dbReference type="AlphaFoldDB" id="A0A9Q1KA19"/>
<accession>A0A9Q1KA19</accession>
<feature type="domain" description="Protein kinase" evidence="5">
    <location>
        <begin position="78"/>
        <end position="400"/>
    </location>
</feature>
<reference evidence="6" key="1">
    <citation type="submission" date="2022-04" db="EMBL/GenBank/DDBJ databases">
        <title>Carnegiea gigantea Genome sequencing and assembly v2.</title>
        <authorList>
            <person name="Copetti D."/>
            <person name="Sanderson M.J."/>
            <person name="Burquez A."/>
            <person name="Wojciechowski M.F."/>
        </authorList>
    </citation>
    <scope>NUCLEOTIDE SEQUENCE</scope>
    <source>
        <strain evidence="6">SGP5-SGP5p</strain>
        <tissue evidence="6">Aerial part</tissue>
    </source>
</reference>
<keyword evidence="7" id="KW-1185">Reference proteome</keyword>
<dbReference type="SUPFAM" id="SSF56112">
    <property type="entry name" value="Protein kinase-like (PK-like)"/>
    <property type="match status" value="1"/>
</dbReference>
<dbReference type="InterPro" id="IPR011009">
    <property type="entry name" value="Kinase-like_dom_sf"/>
</dbReference>
<dbReference type="GO" id="GO:0004674">
    <property type="term" value="F:protein serine/threonine kinase activity"/>
    <property type="evidence" value="ECO:0007669"/>
    <property type="project" value="TreeGrafter"/>
</dbReference>
<dbReference type="Proteomes" id="UP001153076">
    <property type="component" value="Unassembled WGS sequence"/>
</dbReference>
<dbReference type="PANTHER" id="PTHR27005:SF515">
    <property type="entry name" value="WALL-ASSOCIATED RECEPTOR KINASE-LIKE 10-RELATED"/>
    <property type="match status" value="1"/>
</dbReference>
<gene>
    <name evidence="6" type="ORF">Cgig2_018465</name>
</gene>
<proteinExistence type="predicted"/>
<comment type="caution">
    <text evidence="6">The sequence shown here is derived from an EMBL/GenBank/DDBJ whole genome shotgun (WGS) entry which is preliminary data.</text>
</comment>
<dbReference type="PROSITE" id="PS00108">
    <property type="entry name" value="PROTEIN_KINASE_ST"/>
    <property type="match status" value="1"/>
</dbReference>
<dbReference type="PROSITE" id="PS50011">
    <property type="entry name" value="PROTEIN_KINASE_DOM"/>
    <property type="match status" value="1"/>
</dbReference>
<evidence type="ECO:0000256" key="2">
    <source>
        <dbReference type="ARBA" id="ARBA00022840"/>
    </source>
</evidence>
<keyword evidence="1" id="KW-0547">Nucleotide-binding</keyword>
<comment type="catalytic activity">
    <reaction evidence="3">
        <text>L-seryl-[protein] + ATP = O-phospho-L-seryl-[protein] + ADP + H(+)</text>
        <dbReference type="Rhea" id="RHEA:17989"/>
        <dbReference type="Rhea" id="RHEA-COMP:9863"/>
        <dbReference type="Rhea" id="RHEA-COMP:11604"/>
        <dbReference type="ChEBI" id="CHEBI:15378"/>
        <dbReference type="ChEBI" id="CHEBI:29999"/>
        <dbReference type="ChEBI" id="CHEBI:30616"/>
        <dbReference type="ChEBI" id="CHEBI:83421"/>
        <dbReference type="ChEBI" id="CHEBI:456216"/>
    </reaction>
</comment>
<evidence type="ECO:0000256" key="1">
    <source>
        <dbReference type="ARBA" id="ARBA00022741"/>
    </source>
</evidence>
<dbReference type="Gene3D" id="1.10.510.10">
    <property type="entry name" value="Transferase(Phosphotransferase) domain 1"/>
    <property type="match status" value="1"/>
</dbReference>
<protein>
    <recommendedName>
        <fullName evidence="5">Protein kinase domain-containing protein</fullName>
    </recommendedName>
</protein>
<dbReference type="InterPro" id="IPR045274">
    <property type="entry name" value="WAK-like"/>
</dbReference>
<dbReference type="Pfam" id="PF00069">
    <property type="entry name" value="Pkinase"/>
    <property type="match status" value="1"/>
</dbReference>
<dbReference type="GO" id="GO:0005886">
    <property type="term" value="C:plasma membrane"/>
    <property type="evidence" value="ECO:0007669"/>
    <property type="project" value="TreeGrafter"/>
</dbReference>
<dbReference type="PANTHER" id="PTHR27005">
    <property type="entry name" value="WALL-ASSOCIATED RECEPTOR KINASE-LIKE 21"/>
    <property type="match status" value="1"/>
</dbReference>
<dbReference type="InterPro" id="IPR000719">
    <property type="entry name" value="Prot_kinase_dom"/>
</dbReference>
<evidence type="ECO:0000256" key="4">
    <source>
        <dbReference type="ARBA" id="ARBA00047951"/>
    </source>
</evidence>
<comment type="catalytic activity">
    <reaction evidence="4">
        <text>L-threonyl-[protein] + ATP = O-phospho-L-threonyl-[protein] + ADP + H(+)</text>
        <dbReference type="Rhea" id="RHEA:46608"/>
        <dbReference type="Rhea" id="RHEA-COMP:11060"/>
        <dbReference type="Rhea" id="RHEA-COMP:11605"/>
        <dbReference type="ChEBI" id="CHEBI:15378"/>
        <dbReference type="ChEBI" id="CHEBI:30013"/>
        <dbReference type="ChEBI" id="CHEBI:30616"/>
        <dbReference type="ChEBI" id="CHEBI:61977"/>
        <dbReference type="ChEBI" id="CHEBI:456216"/>
    </reaction>
</comment>
<evidence type="ECO:0000256" key="3">
    <source>
        <dbReference type="ARBA" id="ARBA00047558"/>
    </source>
</evidence>
<keyword evidence="2" id="KW-0067">ATP-binding</keyword>
<dbReference type="Gene3D" id="3.30.200.20">
    <property type="entry name" value="Phosphorylase Kinase, domain 1"/>
    <property type="match status" value="1"/>
</dbReference>
<dbReference type="OrthoDB" id="4062651at2759"/>
<dbReference type="EMBL" id="JAKOGI010000231">
    <property type="protein sequence ID" value="KAJ8439071.1"/>
    <property type="molecule type" value="Genomic_DNA"/>
</dbReference>
<dbReference type="FunFam" id="1.10.510.10:FF:000084">
    <property type="entry name" value="Wall-associated receptor kinase 2"/>
    <property type="match status" value="1"/>
</dbReference>
<dbReference type="SMART" id="SM00220">
    <property type="entry name" value="S_TKc"/>
    <property type="match status" value="1"/>
</dbReference>
<dbReference type="InterPro" id="IPR008271">
    <property type="entry name" value="Ser/Thr_kinase_AS"/>
</dbReference>
<dbReference type="GO" id="GO:0007166">
    <property type="term" value="P:cell surface receptor signaling pathway"/>
    <property type="evidence" value="ECO:0007669"/>
    <property type="project" value="InterPro"/>
</dbReference>
<organism evidence="6 7">
    <name type="scientific">Carnegiea gigantea</name>
    <dbReference type="NCBI Taxonomy" id="171969"/>
    <lineage>
        <taxon>Eukaryota</taxon>
        <taxon>Viridiplantae</taxon>
        <taxon>Streptophyta</taxon>
        <taxon>Embryophyta</taxon>
        <taxon>Tracheophyta</taxon>
        <taxon>Spermatophyta</taxon>
        <taxon>Magnoliopsida</taxon>
        <taxon>eudicotyledons</taxon>
        <taxon>Gunneridae</taxon>
        <taxon>Pentapetalae</taxon>
        <taxon>Caryophyllales</taxon>
        <taxon>Cactineae</taxon>
        <taxon>Cactaceae</taxon>
        <taxon>Cactoideae</taxon>
        <taxon>Echinocereeae</taxon>
        <taxon>Carnegiea</taxon>
    </lineage>
</organism>
<name>A0A9Q1KA19_9CARY</name>
<sequence>MKSTFKFCDMWTLDSQFQPIVVQYAQRVFQGTKLQHHCSFLHSLQAPLRKRQLELIQKQLHIDPHNAGLIEKEKMERERYLRVLQSSMFLIRQQSKQQQLQSFVYKIKDDQGKEVEGFEEVARVITTYYQKLLGDQEIIRETGSLGRDAQLDGCSAQTYLARMDKQDATPEVTKRHRHVIKLLGCCLETKEPLIVYEFVPNGTLFEHLHNHNKEFILSWEMRLRIASETVAAIAYLHSGSPTSIYHRDIKSSNILLDDKYVAKLSDFGISRSIAIDQTHLTTCVQGTLGYLDPEYFQFHQFSEKSDVYSFGVVLVELLTRQKPTQLITLEEEEEEKVSMVEHFMSSMSEPTLLKILDPIVSQSNAKEEIMAVANLSERCLNPRGILRPTMNEVATVLAGLRCQNSSVALNEANDEGIEDEAITSVKIAYGSSRASTGMSVEISGPVAFSI</sequence>
<evidence type="ECO:0000259" key="5">
    <source>
        <dbReference type="PROSITE" id="PS50011"/>
    </source>
</evidence>